<dbReference type="SUPFAM" id="SSF56059">
    <property type="entry name" value="Glutathione synthetase ATP-binding domain-like"/>
    <property type="match status" value="2"/>
</dbReference>
<dbReference type="GO" id="GO:0046872">
    <property type="term" value="F:metal ion binding"/>
    <property type="evidence" value="ECO:0007669"/>
    <property type="project" value="InterPro"/>
</dbReference>
<name>A0A2K8PQ95_STRLA</name>
<dbReference type="Gene3D" id="3.30.470.20">
    <property type="entry name" value="ATP-grasp fold, B domain"/>
    <property type="match status" value="2"/>
</dbReference>
<reference evidence="1 2" key="1">
    <citation type="submission" date="2017-11" db="EMBL/GenBank/DDBJ databases">
        <title>Complete genome sequence of Streptomyces lavendulae subsp. lavendulae CCM 3239 (formerly 'Streptomyces aureofaciens CCM 3239'), the producer of the angucycline-type antibiotic auricin.</title>
        <authorList>
            <person name="Busche T."/>
            <person name="Novakova R."/>
            <person name="Al'Dilaimi A."/>
            <person name="Homerova D."/>
            <person name="Feckova L."/>
            <person name="Rezuchova B."/>
            <person name="Mingyar E."/>
            <person name="Csolleiova D."/>
            <person name="Bekeova C."/>
            <person name="Winkler A."/>
            <person name="Sevcikova B."/>
            <person name="Kalinowski J."/>
            <person name="Kormanec J."/>
            <person name="Ruckert C."/>
        </authorList>
    </citation>
    <scope>NUCLEOTIDE SEQUENCE [LARGE SCALE GENOMIC DNA]</scope>
    <source>
        <strain evidence="1 2">CCM 3239</strain>
    </source>
</reference>
<dbReference type="PROSITE" id="PS50975">
    <property type="entry name" value="ATP_GRASP"/>
    <property type="match status" value="2"/>
</dbReference>
<dbReference type="Gene3D" id="3.40.50.20">
    <property type="match status" value="2"/>
</dbReference>
<dbReference type="InterPro" id="IPR011761">
    <property type="entry name" value="ATP-grasp"/>
</dbReference>
<organism evidence="1 2">
    <name type="scientific">Streptomyces lavendulae subsp. lavendulae</name>
    <dbReference type="NCBI Taxonomy" id="58340"/>
    <lineage>
        <taxon>Bacteria</taxon>
        <taxon>Bacillati</taxon>
        <taxon>Actinomycetota</taxon>
        <taxon>Actinomycetes</taxon>
        <taxon>Kitasatosporales</taxon>
        <taxon>Streptomycetaceae</taxon>
        <taxon>Streptomyces</taxon>
    </lineage>
</organism>
<dbReference type="PANTHER" id="PTHR43585">
    <property type="entry name" value="FUMIPYRROLE BIOSYNTHESIS PROTEIN C"/>
    <property type="match status" value="1"/>
</dbReference>
<evidence type="ECO:0000313" key="1">
    <source>
        <dbReference type="EMBL" id="ATZ28894.1"/>
    </source>
</evidence>
<dbReference type="PANTHER" id="PTHR43585:SF2">
    <property type="entry name" value="ATP-GRASP ENZYME FSQD"/>
    <property type="match status" value="1"/>
</dbReference>
<dbReference type="Proteomes" id="UP000231791">
    <property type="component" value="Chromosome"/>
</dbReference>
<accession>A0A2K8PQ95</accession>
<evidence type="ECO:0000313" key="2">
    <source>
        <dbReference type="Proteomes" id="UP000231791"/>
    </source>
</evidence>
<dbReference type="InterPro" id="IPR052032">
    <property type="entry name" value="ATP-dep_AA_Ligase"/>
</dbReference>
<dbReference type="GeneID" id="94019187"/>
<protein>
    <submittedName>
        <fullName evidence="1">Alanine-anticapsin ligase BacD</fullName>
        <ecNumber evidence="1">6.3.2.49</ecNumber>
    </submittedName>
</protein>
<dbReference type="Pfam" id="PF13535">
    <property type="entry name" value="ATP-grasp_4"/>
    <property type="match status" value="1"/>
</dbReference>
<dbReference type="InterPro" id="IPR040570">
    <property type="entry name" value="LAL_C2"/>
</dbReference>
<dbReference type="Gene3D" id="3.30.1490.20">
    <property type="entry name" value="ATP-grasp fold, A domain"/>
    <property type="match status" value="2"/>
</dbReference>
<dbReference type="Pfam" id="PF18603">
    <property type="entry name" value="LAL_C2"/>
    <property type="match status" value="1"/>
</dbReference>
<dbReference type="RefSeq" id="WP_234333620.1">
    <property type="nucleotide sequence ID" value="NZ_CP024985.1"/>
</dbReference>
<proteinExistence type="predicted"/>
<keyword evidence="1" id="KW-0436">Ligase</keyword>
<dbReference type="EC" id="6.3.2.49" evidence="1"/>
<dbReference type="AlphaFoldDB" id="A0A2K8PQ95"/>
<sequence length="852" mass="92929">MNPERTLVLVGATDETVRKAHDLGLSVLLLQHPTKVSEEQNRLAAAVEVVDFTDWSLVEPLVRAWHRSPGFAAALSLTEPGLENAGRINDLYGLGGTGYEVTARIRDKAAMRRYVAEHDPAHAVGARSLRAREDLDAFGAAYGFPFIVKPVDATASIGVQRVEGPQDADRVWDEVVRLSGTRTDRVSSLFVLQDFLMEEYLDGPEFSVESFSFAGRHVIVTITEKFTSDGHFAELGHAVPARLSPADEDAARDAVRGFLDVMGIRDGVCHTEVRLTAKGPRVIEGHNRIAGDAIPELVQSAFGIDLSMLALAHPFGLAEELPDRPTARGGAAVRTLVGTPGTRVESVAGVEEARGAQGVIDVRISARPGDAVRTLKDNWDRLGLIAVSAGDTTAAIRRGAEVIREHLRITLARPDGGTDLARPAEVKRRENLLILHRNPLEPFPFRSWLPEHTGDIVVLGSREKIELAGEKVPDGDLGYTRLEIFDDFDADEVDARALELAAAHGITGVTALHEADMLRAARLRERFGLPGAWYGDVLPFRDKALMKTRAQAAGIEVASWLQARTAEEARTFAAAEGFPVVFKERQGFNAIGLRILQDEASFEECLTEVYGAGERDDVLLEDFVPGRMCHVDGLVADGRVAMAWPSQYQYDLSSFASDPGPRIDLTLDPDDPITPRLLDLSEQVLAALAPEGSRLRDYAFHMEVFHTPDDRLVLCEIACRPGGAKIREVFGTLFGVHLGEYAVRADAGHELHAAVRQRAESGELPAPRCMAGQMLLMKQPGLVRSLPQEPQEPWLAGFWLYAEEGQVIAPASGSSDFLAAAVGTAPNRTECERRLRELGVWVREHSEIGDAP</sequence>
<dbReference type="InterPro" id="IPR013815">
    <property type="entry name" value="ATP_grasp_subdomain_1"/>
</dbReference>
<dbReference type="InterPro" id="IPR005479">
    <property type="entry name" value="CPAse_ATP-bd"/>
</dbReference>
<dbReference type="Pfam" id="PF02786">
    <property type="entry name" value="CPSase_L_D2"/>
    <property type="match status" value="1"/>
</dbReference>
<keyword evidence="2" id="KW-1185">Reference proteome</keyword>
<gene>
    <name evidence="1" type="primary">bacD5</name>
    <name evidence="1" type="ORF">SLAV_35625</name>
</gene>
<dbReference type="KEGG" id="slx:SLAV_35625"/>
<dbReference type="GO" id="GO:0005524">
    <property type="term" value="F:ATP binding"/>
    <property type="evidence" value="ECO:0007669"/>
    <property type="project" value="UniProtKB-UniRule"/>
</dbReference>
<dbReference type="GO" id="GO:0034026">
    <property type="term" value="F:L-amino-acid alpha-ligase activity"/>
    <property type="evidence" value="ECO:0007669"/>
    <property type="project" value="UniProtKB-EC"/>
</dbReference>
<dbReference type="EMBL" id="CP024985">
    <property type="protein sequence ID" value="ATZ28894.1"/>
    <property type="molecule type" value="Genomic_DNA"/>
</dbReference>